<feature type="domain" description="F-box protein AT5G49610-like beta-propeller" evidence="1">
    <location>
        <begin position="93"/>
        <end position="289"/>
    </location>
</feature>
<gene>
    <name evidence="2" type="ORF">EJB05_27532</name>
</gene>
<protein>
    <recommendedName>
        <fullName evidence="1">F-box protein AT5G49610-like beta-propeller domain-containing protein</fullName>
    </recommendedName>
</protein>
<comment type="caution">
    <text evidence="2">The sequence shown here is derived from an EMBL/GenBank/DDBJ whole genome shotgun (WGS) entry which is preliminary data.</text>
</comment>
<feature type="non-terminal residue" evidence="2">
    <location>
        <position position="1"/>
    </location>
</feature>
<keyword evidence="3" id="KW-1185">Reference proteome</keyword>
<evidence type="ECO:0000313" key="2">
    <source>
        <dbReference type="EMBL" id="TVU25056.1"/>
    </source>
</evidence>
<dbReference type="Pfam" id="PF23635">
    <property type="entry name" value="Beta-prop_AT5G49610-like"/>
    <property type="match status" value="1"/>
</dbReference>
<proteinExistence type="predicted"/>
<dbReference type="SUPFAM" id="SSF50965">
    <property type="entry name" value="Galactose oxidase, central domain"/>
    <property type="match status" value="1"/>
</dbReference>
<reference evidence="2 3" key="1">
    <citation type="journal article" date="2019" name="Sci. Rep.">
        <title>A high-quality genome of Eragrostis curvula grass provides insights into Poaceae evolution and supports new strategies to enhance forage quality.</title>
        <authorList>
            <person name="Carballo J."/>
            <person name="Santos B.A.C.M."/>
            <person name="Zappacosta D."/>
            <person name="Garbus I."/>
            <person name="Selva J.P."/>
            <person name="Gallo C.A."/>
            <person name="Diaz A."/>
            <person name="Albertini E."/>
            <person name="Caccamo M."/>
            <person name="Echenique V."/>
        </authorList>
    </citation>
    <scope>NUCLEOTIDE SEQUENCE [LARGE SCALE GENOMIC DNA]</scope>
    <source>
        <strain evidence="3">cv. Victoria</strain>
        <tissue evidence="2">Leaf</tissue>
    </source>
</reference>
<dbReference type="InterPro" id="IPR011043">
    <property type="entry name" value="Gal_Oxase/kelch_b-propeller"/>
</dbReference>
<dbReference type="AlphaFoldDB" id="A0A5J9UNB0"/>
<dbReference type="Gramene" id="TVU25056">
    <property type="protein sequence ID" value="TVU25056"/>
    <property type="gene ID" value="EJB05_27532"/>
</dbReference>
<sequence>MPGLPSELANSVRCASSALDAYNTPATSRASILCCQKGHLLVRLDGPDGRRFAVLNPLRPARDSVMTWLNKTDFPDGGVIVRAAGKHAGKRLMYELRDGAWHNVNSVPEDELPGMPKPFCFLPIKDNKILISSMIDIAKGRWASSETPHLLSVALPDGVEYMLQQKSNFATWADSSVVYLFYVDIKALQLRVWLYRMDSQNWSREDTICMRTVFTDSGVTSLVSQDGIKVVILSVGPRRNAMCVLLQVGTDVLYIDIKSRTVKKVYTVTPEDGVSFRLVTFSMIFPPIFPVIKDDNDQNTMRSSEVCI</sequence>
<dbReference type="OrthoDB" id="10668846at2759"/>
<name>A0A5J9UNB0_9POAL</name>
<organism evidence="2 3">
    <name type="scientific">Eragrostis curvula</name>
    <name type="common">weeping love grass</name>
    <dbReference type="NCBI Taxonomy" id="38414"/>
    <lineage>
        <taxon>Eukaryota</taxon>
        <taxon>Viridiplantae</taxon>
        <taxon>Streptophyta</taxon>
        <taxon>Embryophyta</taxon>
        <taxon>Tracheophyta</taxon>
        <taxon>Spermatophyta</taxon>
        <taxon>Magnoliopsida</taxon>
        <taxon>Liliopsida</taxon>
        <taxon>Poales</taxon>
        <taxon>Poaceae</taxon>
        <taxon>PACMAD clade</taxon>
        <taxon>Chloridoideae</taxon>
        <taxon>Eragrostideae</taxon>
        <taxon>Eragrostidinae</taxon>
        <taxon>Eragrostis</taxon>
    </lineage>
</organism>
<dbReference type="EMBL" id="RWGY01000013">
    <property type="protein sequence ID" value="TVU25056.1"/>
    <property type="molecule type" value="Genomic_DNA"/>
</dbReference>
<accession>A0A5J9UNB0</accession>
<dbReference type="Proteomes" id="UP000324897">
    <property type="component" value="Chromosome 2"/>
</dbReference>
<evidence type="ECO:0000259" key="1">
    <source>
        <dbReference type="Pfam" id="PF23635"/>
    </source>
</evidence>
<dbReference type="InterPro" id="IPR056594">
    <property type="entry name" value="AT5G49610-like_b-prop"/>
</dbReference>
<evidence type="ECO:0000313" key="3">
    <source>
        <dbReference type="Proteomes" id="UP000324897"/>
    </source>
</evidence>